<evidence type="ECO:0000256" key="6">
    <source>
        <dbReference type="ARBA" id="ARBA00023065"/>
    </source>
</evidence>
<evidence type="ECO:0000256" key="1">
    <source>
        <dbReference type="ARBA" id="ARBA00004651"/>
    </source>
</evidence>
<reference evidence="10 11" key="1">
    <citation type="submission" date="2018-10" db="EMBL/GenBank/DDBJ databases">
        <title>Kocuria tytouropygialis sp. nov., isolated from the uropygial gland of an American barn owl (Tyto furcata).</title>
        <authorList>
            <person name="Braun M.S."/>
            <person name="Wang E."/>
            <person name="Zimmermann S."/>
            <person name="Wagner H."/>
            <person name="Wink M."/>
        </authorList>
    </citation>
    <scope>NUCLEOTIDE SEQUENCE [LARGE SCALE GENOMIC DNA]</scope>
    <source>
        <strain evidence="10 11">442</strain>
    </source>
</reference>
<feature type="domain" description="Cation/H+ exchanger transmembrane" evidence="9">
    <location>
        <begin position="208"/>
        <end position="293"/>
    </location>
</feature>
<keyword evidence="2" id="KW-0813">Transport</keyword>
<feature type="transmembrane region" description="Helical" evidence="8">
    <location>
        <begin position="116"/>
        <end position="135"/>
    </location>
</feature>
<dbReference type="Pfam" id="PF00999">
    <property type="entry name" value="Na_H_Exchanger"/>
    <property type="match status" value="2"/>
</dbReference>
<feature type="domain" description="Cation/H+ exchanger transmembrane" evidence="9">
    <location>
        <begin position="8"/>
        <end position="179"/>
    </location>
</feature>
<evidence type="ECO:0000256" key="3">
    <source>
        <dbReference type="ARBA" id="ARBA00022449"/>
    </source>
</evidence>
<keyword evidence="11" id="KW-1185">Reference proteome</keyword>
<evidence type="ECO:0000313" key="11">
    <source>
        <dbReference type="Proteomes" id="UP000249516"/>
    </source>
</evidence>
<comment type="caution">
    <text evidence="10">The sequence shown here is derived from an EMBL/GenBank/DDBJ whole genome shotgun (WGS) entry which is preliminary data.</text>
</comment>
<keyword evidence="3" id="KW-0050">Antiport</keyword>
<dbReference type="PANTHER" id="PTHR32507">
    <property type="entry name" value="NA(+)/H(+) ANTIPORTER 1"/>
    <property type="match status" value="1"/>
</dbReference>
<evidence type="ECO:0000259" key="9">
    <source>
        <dbReference type="Pfam" id="PF00999"/>
    </source>
</evidence>
<feature type="transmembrane region" description="Helical" evidence="8">
    <location>
        <begin position="155"/>
        <end position="173"/>
    </location>
</feature>
<dbReference type="GO" id="GO:0005886">
    <property type="term" value="C:plasma membrane"/>
    <property type="evidence" value="ECO:0007669"/>
    <property type="project" value="UniProtKB-SubCell"/>
</dbReference>
<evidence type="ECO:0000256" key="8">
    <source>
        <dbReference type="SAM" id="Phobius"/>
    </source>
</evidence>
<dbReference type="OrthoDB" id="4174405at2"/>
<protein>
    <recommendedName>
        <fullName evidence="9">Cation/H+ exchanger transmembrane domain-containing protein</fullName>
    </recommendedName>
</protein>
<feature type="transmembrane region" description="Helical" evidence="8">
    <location>
        <begin position="86"/>
        <end position="109"/>
    </location>
</feature>
<dbReference type="EMBL" id="PNJG02000004">
    <property type="protein sequence ID" value="RKQ33761.1"/>
    <property type="molecule type" value="Genomic_DNA"/>
</dbReference>
<feature type="transmembrane region" description="Helical" evidence="8">
    <location>
        <begin position="29"/>
        <end position="49"/>
    </location>
</feature>
<evidence type="ECO:0000256" key="7">
    <source>
        <dbReference type="ARBA" id="ARBA00023136"/>
    </source>
</evidence>
<organism evidence="10 11">
    <name type="scientific">Kocuria tytonis</name>
    <dbReference type="NCBI Taxonomy" id="2054280"/>
    <lineage>
        <taxon>Bacteria</taxon>
        <taxon>Bacillati</taxon>
        <taxon>Actinomycetota</taxon>
        <taxon>Actinomycetes</taxon>
        <taxon>Micrococcales</taxon>
        <taxon>Micrococcaceae</taxon>
        <taxon>Kocuria</taxon>
    </lineage>
</organism>
<dbReference type="InterPro" id="IPR006153">
    <property type="entry name" value="Cation/H_exchanger_TM"/>
</dbReference>
<dbReference type="AlphaFoldDB" id="A0A495A3N1"/>
<evidence type="ECO:0000256" key="2">
    <source>
        <dbReference type="ARBA" id="ARBA00022448"/>
    </source>
</evidence>
<accession>A0A495A3N1</accession>
<feature type="transmembrane region" description="Helical" evidence="8">
    <location>
        <begin position="242"/>
        <end position="264"/>
    </location>
</feature>
<sequence length="312" mass="33157">MILALAVVLAVVILWSVVAKRVESMFITLPLALIAVGIAVGWESSSAIFDHLTDPLLERTVEVVLALLLFLDATEVGRVHRRDAGVLVRLVLIGVPLSLFTGTVVIRWLYPEMRVALCFVLACVVVPTDMAPASAVVKDRRLPRRVRDVLNTESGYNDGIVAPFFLLGIAFLAGGHDVTEKGAEALAEMVPAATWAVGIGAPVGAGLDLRAVVLAVAAVTVVRVLPVLVVLLFSSLTWRDRLLVGWLGPRGIASIVFALLAIQHVDGDDFVLVIQVVSLTVVLSAVVHGVSAPLIARRLTRSREPGTGSGDQ</sequence>
<gene>
    <name evidence="10" type="ORF">C1C97_011215</name>
</gene>
<keyword evidence="6" id="KW-0406">Ion transport</keyword>
<keyword evidence="4 8" id="KW-0812">Transmembrane</keyword>
<evidence type="ECO:0000313" key="10">
    <source>
        <dbReference type="EMBL" id="RKQ33761.1"/>
    </source>
</evidence>
<name>A0A495A3N1_9MICC</name>
<dbReference type="GO" id="GO:1902600">
    <property type="term" value="P:proton transmembrane transport"/>
    <property type="evidence" value="ECO:0007669"/>
    <property type="project" value="InterPro"/>
</dbReference>
<dbReference type="RefSeq" id="WP_110920525.1">
    <property type="nucleotide sequence ID" value="NZ_PNJG02000004.1"/>
</dbReference>
<dbReference type="PANTHER" id="PTHR32507:SF8">
    <property type="entry name" value="CNH1P"/>
    <property type="match status" value="1"/>
</dbReference>
<evidence type="ECO:0000256" key="4">
    <source>
        <dbReference type="ARBA" id="ARBA00022692"/>
    </source>
</evidence>
<comment type="subcellular location">
    <subcellularLocation>
        <location evidence="1">Cell membrane</location>
        <topology evidence="1">Multi-pass membrane protein</topology>
    </subcellularLocation>
</comment>
<evidence type="ECO:0000256" key="5">
    <source>
        <dbReference type="ARBA" id="ARBA00022989"/>
    </source>
</evidence>
<proteinExistence type="predicted"/>
<keyword evidence="5 8" id="KW-1133">Transmembrane helix</keyword>
<feature type="transmembrane region" description="Helical" evidence="8">
    <location>
        <begin position="270"/>
        <end position="295"/>
    </location>
</feature>
<dbReference type="GO" id="GO:0015297">
    <property type="term" value="F:antiporter activity"/>
    <property type="evidence" value="ECO:0007669"/>
    <property type="project" value="UniProtKB-KW"/>
</dbReference>
<keyword evidence="7 8" id="KW-0472">Membrane</keyword>
<dbReference type="Proteomes" id="UP000249516">
    <property type="component" value="Unassembled WGS sequence"/>
</dbReference>
<feature type="transmembrane region" description="Helical" evidence="8">
    <location>
        <begin position="211"/>
        <end position="233"/>
    </location>
</feature>